<evidence type="ECO:0000313" key="9">
    <source>
        <dbReference type="Proteomes" id="UP000195871"/>
    </source>
</evidence>
<name>A0A1Z8JIJ5_PICKU</name>
<feature type="chain" id="PRO_5013187791" evidence="7">
    <location>
        <begin position="31"/>
        <end position="542"/>
    </location>
</feature>
<evidence type="ECO:0000256" key="1">
    <source>
        <dbReference type="ARBA" id="ARBA00004606"/>
    </source>
</evidence>
<dbReference type="PANTHER" id="PTHR31121:SF6">
    <property type="entry name" value="ALPHA-1,2 MANNOSYLTRANSFERASE KTR1"/>
    <property type="match status" value="1"/>
</dbReference>
<comment type="caution">
    <text evidence="8">The sequence shown here is derived from an EMBL/GenBank/DDBJ whole genome shotgun (WGS) entry which is preliminary data.</text>
</comment>
<evidence type="ECO:0000256" key="4">
    <source>
        <dbReference type="ARBA" id="ARBA00022679"/>
    </source>
</evidence>
<keyword evidence="5" id="KW-0812">Transmembrane</keyword>
<dbReference type="PANTHER" id="PTHR31121">
    <property type="entry name" value="ALPHA-1,2 MANNOSYLTRANSFERASE KTR1"/>
    <property type="match status" value="1"/>
</dbReference>
<gene>
    <name evidence="8" type="ORF">CAS74_004647</name>
</gene>
<evidence type="ECO:0000256" key="7">
    <source>
        <dbReference type="SAM" id="SignalP"/>
    </source>
</evidence>
<organism evidence="8 9">
    <name type="scientific">Pichia kudriavzevii</name>
    <name type="common">Yeast</name>
    <name type="synonym">Issatchenkia orientalis</name>
    <dbReference type="NCBI Taxonomy" id="4909"/>
    <lineage>
        <taxon>Eukaryota</taxon>
        <taxon>Fungi</taxon>
        <taxon>Dikarya</taxon>
        <taxon>Ascomycota</taxon>
        <taxon>Saccharomycotina</taxon>
        <taxon>Pichiomycetes</taxon>
        <taxon>Pichiales</taxon>
        <taxon>Pichiaceae</taxon>
        <taxon>Pichia</taxon>
    </lineage>
</organism>
<proteinExistence type="inferred from homology"/>
<evidence type="ECO:0000313" key="8">
    <source>
        <dbReference type="EMBL" id="OUT20399.1"/>
    </source>
</evidence>
<reference evidence="8 9" key="1">
    <citation type="submission" date="2017-05" db="EMBL/GenBank/DDBJ databases">
        <title>The Genome Sequence of Candida krusei Ckrusei653.</title>
        <authorList>
            <person name="Cuomo C."/>
            <person name="Forche A."/>
            <person name="Young S."/>
            <person name="Abouelleil A."/>
            <person name="Cao P."/>
            <person name="Chapman S."/>
            <person name="Cusick C."/>
            <person name="Shea T."/>
            <person name="Nusbaum C."/>
            <person name="Birren B."/>
        </authorList>
    </citation>
    <scope>NUCLEOTIDE SEQUENCE [LARGE SCALE GENOMIC DNA]</scope>
    <source>
        <strain evidence="8 9">Ckrusei653</strain>
    </source>
</reference>
<dbReference type="Pfam" id="PF01793">
    <property type="entry name" value="Glyco_transf_15"/>
    <property type="match status" value="1"/>
</dbReference>
<dbReference type="FunFam" id="3.90.550.10:FF:000051">
    <property type="entry name" value="Alpha-1,2-mannosyltransferase (Ktr4)"/>
    <property type="match status" value="1"/>
</dbReference>
<feature type="region of interest" description="Disordered" evidence="6">
    <location>
        <begin position="99"/>
        <end position="120"/>
    </location>
</feature>
<evidence type="ECO:0000256" key="2">
    <source>
        <dbReference type="ARBA" id="ARBA00007677"/>
    </source>
</evidence>
<dbReference type="InterPro" id="IPR002685">
    <property type="entry name" value="Glyco_trans_15"/>
</dbReference>
<comment type="subcellular location">
    <subcellularLocation>
        <location evidence="1">Membrane</location>
        <topology evidence="1">Single-pass type II membrane protein</topology>
    </subcellularLocation>
</comment>
<sequence length="542" mass="64964">MRILSSKRRLLLYTILAISTFWIVPNRSDGETENLEIGNESEKLDVNNNDTPILEEINAHDEEIEIDGFIEKQMKLEFGSEIDEIVKLTDEEIREVMRKSKKEKEGSIPNSSNLQNYSDPIDKVQGTLIDNDRRIRMDEPPDEQPWSQYEIARRIPKYYKSNKGLINATIFTLCRNSELFSILDSIHQVETRFNTRYHYDWVFLNEEPFSEEFIELTSNLASGRTRYGLIPGEHWSYPEHIDQEKARKIRESSYWRPILYGSSESYRHMCRFNSMFFYKHPIMRDYDYYWRVEPDVKFHCDILNDPFKFLKENGKKYGFTISMKELPNTIETLWHHTRKYFKSLPIDYFSPDYRRENLVKFISDDSGISYNYCHYWTNFEIADLSIFRNEIYEGYVQYLDKAGGFFYERWGDAPIHSIVFSLMLRKEEVHLFQDISYEHTVAQSCPLDKEIRKTAKCVCDPIDSEILTDDYCNVRFLEAADVEKPEDFDDYVSKIYGRIFERIELRQERKKIFKENIRRESLRRRKKAEELRGHQFSLKKSR</sequence>
<evidence type="ECO:0000256" key="3">
    <source>
        <dbReference type="ARBA" id="ARBA00022676"/>
    </source>
</evidence>
<comment type="similarity">
    <text evidence="2">Belongs to the glycosyltransferase 15 family.</text>
</comment>
<keyword evidence="5" id="KW-0735">Signal-anchor</keyword>
<dbReference type="GO" id="GO:0000032">
    <property type="term" value="P:cell wall mannoprotein biosynthetic process"/>
    <property type="evidence" value="ECO:0007669"/>
    <property type="project" value="TreeGrafter"/>
</dbReference>
<dbReference type="GO" id="GO:0016020">
    <property type="term" value="C:membrane"/>
    <property type="evidence" value="ECO:0007669"/>
    <property type="project" value="UniProtKB-SubCell"/>
</dbReference>
<keyword evidence="4" id="KW-0808">Transferase</keyword>
<evidence type="ECO:0000256" key="6">
    <source>
        <dbReference type="SAM" id="MobiDB-lite"/>
    </source>
</evidence>
<keyword evidence="7" id="KW-0732">Signal</keyword>
<dbReference type="AlphaFoldDB" id="A0A1Z8JIJ5"/>
<dbReference type="Proteomes" id="UP000195871">
    <property type="component" value="Unassembled WGS sequence"/>
</dbReference>
<dbReference type="SUPFAM" id="SSF53448">
    <property type="entry name" value="Nucleotide-diphospho-sugar transferases"/>
    <property type="match status" value="1"/>
</dbReference>
<dbReference type="GO" id="GO:0006493">
    <property type="term" value="P:protein O-linked glycosylation"/>
    <property type="evidence" value="ECO:0007669"/>
    <property type="project" value="TreeGrafter"/>
</dbReference>
<dbReference type="GO" id="GO:0006487">
    <property type="term" value="P:protein N-linked glycosylation"/>
    <property type="evidence" value="ECO:0007669"/>
    <property type="project" value="TreeGrafter"/>
</dbReference>
<dbReference type="GO" id="GO:0005794">
    <property type="term" value="C:Golgi apparatus"/>
    <property type="evidence" value="ECO:0007669"/>
    <property type="project" value="TreeGrafter"/>
</dbReference>
<evidence type="ECO:0000256" key="5">
    <source>
        <dbReference type="ARBA" id="ARBA00022968"/>
    </source>
</evidence>
<feature type="compositionally biased region" description="Polar residues" evidence="6">
    <location>
        <begin position="108"/>
        <end position="118"/>
    </location>
</feature>
<feature type="signal peptide" evidence="7">
    <location>
        <begin position="1"/>
        <end position="30"/>
    </location>
</feature>
<dbReference type="InterPro" id="IPR029044">
    <property type="entry name" value="Nucleotide-diphossugar_trans"/>
</dbReference>
<dbReference type="EMBL" id="NHMM01000008">
    <property type="protein sequence ID" value="OUT20399.1"/>
    <property type="molecule type" value="Genomic_DNA"/>
</dbReference>
<keyword evidence="3" id="KW-0328">Glycosyltransferase</keyword>
<dbReference type="VEuPathDB" id="FungiDB:C5L36_0B11120"/>
<protein>
    <submittedName>
        <fullName evidence="8">Uncharacterized protein</fullName>
    </submittedName>
</protein>
<dbReference type="GO" id="GO:0000026">
    <property type="term" value="F:alpha-1,2-mannosyltransferase activity"/>
    <property type="evidence" value="ECO:0007669"/>
    <property type="project" value="TreeGrafter"/>
</dbReference>
<accession>A0A1Z8JIJ5</accession>
<dbReference type="Gene3D" id="3.90.550.10">
    <property type="entry name" value="Spore Coat Polysaccharide Biosynthesis Protein SpsA, Chain A"/>
    <property type="match status" value="1"/>
</dbReference>